<gene>
    <name evidence="3" type="ORF">AADV58_04190</name>
</gene>
<dbReference type="InterPro" id="IPR018639">
    <property type="entry name" value="DUF2062"/>
</dbReference>
<dbReference type="EMBL" id="CP151406">
    <property type="protein sequence ID" value="WZJ22362.1"/>
    <property type="molecule type" value="Genomic_DNA"/>
</dbReference>
<feature type="transmembrane region" description="Helical" evidence="1">
    <location>
        <begin position="138"/>
        <end position="163"/>
    </location>
</feature>
<keyword evidence="1" id="KW-1133">Transmembrane helix</keyword>
<evidence type="ECO:0000259" key="2">
    <source>
        <dbReference type="Pfam" id="PF09835"/>
    </source>
</evidence>
<dbReference type="Proteomes" id="UP001479520">
    <property type="component" value="Chromosome"/>
</dbReference>
<evidence type="ECO:0000313" key="4">
    <source>
        <dbReference type="Proteomes" id="UP001479520"/>
    </source>
</evidence>
<dbReference type="RefSeq" id="WP_341744162.1">
    <property type="nucleotide sequence ID" value="NZ_CP151406.1"/>
</dbReference>
<feature type="transmembrane region" description="Helical" evidence="1">
    <location>
        <begin position="44"/>
        <end position="65"/>
    </location>
</feature>
<evidence type="ECO:0000256" key="1">
    <source>
        <dbReference type="SAM" id="Phobius"/>
    </source>
</evidence>
<sequence>MNRPTSRLRSLIPTREQIMANRWLGWLRPFLAHPQLWRWSRRGVALGVALGIFFGLLIPIAQIPFSAAAAVLLRANVPAAAASTLVTNPVTFGPVYYAAYRLGSWIYGDTPQDEPPVHDDADHEISIWERISKLGLPLITGLAIMATIFGLLSYFVISAVWYWRVKAKRRRMVRYYQTRDGRKNSDPQA</sequence>
<keyword evidence="1" id="KW-0812">Transmembrane</keyword>
<keyword evidence="4" id="KW-1185">Reference proteome</keyword>
<proteinExistence type="predicted"/>
<organism evidence="3 4">
    <name type="scientific">Azonexus hydrophilus</name>
    <dbReference type="NCBI Taxonomy" id="418702"/>
    <lineage>
        <taxon>Bacteria</taxon>
        <taxon>Pseudomonadati</taxon>
        <taxon>Pseudomonadota</taxon>
        <taxon>Betaproteobacteria</taxon>
        <taxon>Rhodocyclales</taxon>
        <taxon>Azonexaceae</taxon>
        <taxon>Azonexus</taxon>
    </lineage>
</organism>
<dbReference type="Pfam" id="PF09835">
    <property type="entry name" value="DUF2062"/>
    <property type="match status" value="1"/>
</dbReference>
<feature type="domain" description="DUF2062" evidence="2">
    <location>
        <begin position="26"/>
        <end position="169"/>
    </location>
</feature>
<keyword evidence="1" id="KW-0472">Membrane</keyword>
<protein>
    <submittedName>
        <fullName evidence="3">DUF2062 domain-containing protein</fullName>
    </submittedName>
</protein>
<accession>A0ABZ2XJ41</accession>
<name>A0ABZ2XJ41_9RHOO</name>
<evidence type="ECO:0000313" key="3">
    <source>
        <dbReference type="EMBL" id="WZJ22362.1"/>
    </source>
</evidence>
<reference evidence="3 4" key="1">
    <citation type="submission" date="2024-04" db="EMBL/GenBank/DDBJ databases">
        <title>Dissimilatory iodate-reducing microorganisms contribute to the enrichment of iodine in groundwater.</title>
        <authorList>
            <person name="Jiang Z."/>
        </authorList>
    </citation>
    <scope>NUCLEOTIDE SEQUENCE [LARGE SCALE GENOMIC DNA]</scope>
    <source>
        <strain evidence="3 4">NCP973</strain>
    </source>
</reference>
<dbReference type="PANTHER" id="PTHR40547">
    <property type="entry name" value="SLL0298 PROTEIN"/>
    <property type="match status" value="1"/>
</dbReference>
<dbReference type="PANTHER" id="PTHR40547:SF1">
    <property type="entry name" value="SLL0298 PROTEIN"/>
    <property type="match status" value="1"/>
</dbReference>